<dbReference type="InterPro" id="IPR008767">
    <property type="entry name" value="Phage_SPP1_head-tail_adaptor"/>
</dbReference>
<dbReference type="Gene3D" id="2.40.10.270">
    <property type="entry name" value="Bacteriophage SPP1 head-tail adaptor protein"/>
    <property type="match status" value="1"/>
</dbReference>
<comment type="caution">
    <text evidence="1">The sequence shown here is derived from an EMBL/GenBank/DDBJ whole genome shotgun (WGS) entry which is preliminary data.</text>
</comment>
<dbReference type="Proteomes" id="UP000533306">
    <property type="component" value="Unassembled WGS sequence"/>
</dbReference>
<dbReference type="NCBIfam" id="TIGR01563">
    <property type="entry name" value="gp16_SPP1"/>
    <property type="match status" value="1"/>
</dbReference>
<evidence type="ECO:0000313" key="2">
    <source>
        <dbReference type="Proteomes" id="UP000533306"/>
    </source>
</evidence>
<dbReference type="InterPro" id="IPR038666">
    <property type="entry name" value="SSP1_head-tail_sf"/>
</dbReference>
<reference evidence="1 2" key="1">
    <citation type="submission" date="2020-08" db="EMBL/GenBank/DDBJ databases">
        <title>Genomic Encyclopedia of Type Strains, Phase IV (KMG-IV): sequencing the most valuable type-strain genomes for metagenomic binning, comparative biology and taxonomic classification.</title>
        <authorList>
            <person name="Goeker M."/>
        </authorList>
    </citation>
    <scope>NUCLEOTIDE SEQUENCE [LARGE SCALE GENOMIC DNA]</scope>
    <source>
        <strain evidence="1 2">DSM 11099</strain>
    </source>
</reference>
<sequence length="111" mass="12289">MLASFLNPGAMRAELALEKADNVPDGMGGFAEHWSEVATVFAHIETLSADSRFGADKTLESVTHRITLRMRAGIVGGMRFTRNGRIFRIVTVHDPDETGRYLVCRVREGEP</sequence>
<accession>A0A7W9VUS2</accession>
<keyword evidence="2" id="KW-1185">Reference proteome</keyword>
<protein>
    <submittedName>
        <fullName evidence="1">SPP1 family predicted phage head-tail adaptor</fullName>
    </submittedName>
</protein>
<dbReference type="RefSeq" id="WP_183828519.1">
    <property type="nucleotide sequence ID" value="NZ_JACHEU010000001.1"/>
</dbReference>
<gene>
    <name evidence="1" type="ORF">HNR59_001663</name>
</gene>
<dbReference type="AlphaFoldDB" id="A0A7W9VUS2"/>
<dbReference type="EMBL" id="JACHEU010000001">
    <property type="protein sequence ID" value="MBB6012318.1"/>
    <property type="molecule type" value="Genomic_DNA"/>
</dbReference>
<evidence type="ECO:0000313" key="1">
    <source>
        <dbReference type="EMBL" id="MBB6012318.1"/>
    </source>
</evidence>
<proteinExistence type="predicted"/>
<name>A0A7W9VUS2_9HYPH</name>
<dbReference type="Pfam" id="PF05521">
    <property type="entry name" value="Phage_HCP"/>
    <property type="match status" value="1"/>
</dbReference>
<organism evidence="1 2">
    <name type="scientific">Aquamicrobium lusatiense</name>
    <dbReference type="NCBI Taxonomy" id="89772"/>
    <lineage>
        <taxon>Bacteria</taxon>
        <taxon>Pseudomonadati</taxon>
        <taxon>Pseudomonadota</taxon>
        <taxon>Alphaproteobacteria</taxon>
        <taxon>Hyphomicrobiales</taxon>
        <taxon>Phyllobacteriaceae</taxon>
        <taxon>Aquamicrobium</taxon>
    </lineage>
</organism>